<protein>
    <submittedName>
        <fullName evidence="1">12768_t:CDS:1</fullName>
    </submittedName>
</protein>
<gene>
    <name evidence="1" type="ORF">GMARGA_LOCUS18285</name>
</gene>
<evidence type="ECO:0000313" key="2">
    <source>
        <dbReference type="Proteomes" id="UP000789901"/>
    </source>
</evidence>
<comment type="caution">
    <text evidence="1">The sequence shown here is derived from an EMBL/GenBank/DDBJ whole genome shotgun (WGS) entry which is preliminary data.</text>
</comment>
<keyword evidence="2" id="KW-1185">Reference proteome</keyword>
<reference evidence="1 2" key="1">
    <citation type="submission" date="2021-06" db="EMBL/GenBank/DDBJ databases">
        <authorList>
            <person name="Kallberg Y."/>
            <person name="Tangrot J."/>
            <person name="Rosling A."/>
        </authorList>
    </citation>
    <scope>NUCLEOTIDE SEQUENCE [LARGE SCALE GENOMIC DNA]</scope>
    <source>
        <strain evidence="1 2">120-4 pot B 10/14</strain>
    </source>
</reference>
<dbReference type="Proteomes" id="UP000789901">
    <property type="component" value="Unassembled WGS sequence"/>
</dbReference>
<name>A0ABN7VGA7_GIGMA</name>
<evidence type="ECO:0000313" key="1">
    <source>
        <dbReference type="EMBL" id="CAG8768746.1"/>
    </source>
</evidence>
<accession>A0ABN7VGA7</accession>
<organism evidence="1 2">
    <name type="scientific">Gigaspora margarita</name>
    <dbReference type="NCBI Taxonomy" id="4874"/>
    <lineage>
        <taxon>Eukaryota</taxon>
        <taxon>Fungi</taxon>
        <taxon>Fungi incertae sedis</taxon>
        <taxon>Mucoromycota</taxon>
        <taxon>Glomeromycotina</taxon>
        <taxon>Glomeromycetes</taxon>
        <taxon>Diversisporales</taxon>
        <taxon>Gigasporaceae</taxon>
        <taxon>Gigaspora</taxon>
    </lineage>
</organism>
<dbReference type="EMBL" id="CAJVQB010014495">
    <property type="protein sequence ID" value="CAG8768746.1"/>
    <property type="molecule type" value="Genomic_DNA"/>
</dbReference>
<sequence>MIFSKVYIKCQKNPKANDQNLFEDSINSKSANIDFFEEEFNEEFLQINIEEQFFDIGILKQNQENIAKNNSVNS</sequence>
<proteinExistence type="predicted"/>